<protein>
    <recommendedName>
        <fullName evidence="3">DUF4365 domain-containing protein</fullName>
    </recommendedName>
</protein>
<keyword evidence="2" id="KW-1185">Reference proteome</keyword>
<sequence length="522" mass="58245">MTKNRLPRVAETGFAYSCNFGALCHPTEADENGWDYFVEFDDEPHAGPEDTRPPHKVAYVQVKSTTARKLVAPIKVSNMLKAARSTDPWFVFLFVKTASGCDPKVYGRHFWADLMGQGLKASRLARRGGVPMHRRSCAIKFQEEDRIPEPREIAAWMKGKIDALGARYAEEKTKLYKSIGFEDGVAQAKITVKIRSESEVAENFLGLGQGLELSRFTVTPMRFGIADSSPTVDLNNGKIFIDPLPSGECELRLVGKSGRALRLKGRVYTASIPAPEGLKRFARISAPPMEIVCNSNPEGGGTFECKISLENSKRYSFPHLERYSLMCSMIASGRMKIDILRRGEIIYSGAAYPSGVSTFDAQRFGEIVQAVKTITERSGRPLFEISVNDVAASFPELHILESVASDRSVKIEHSQPEAFPDGFDSMLYYACAPIGEKMIGFFAKRQKVKDRQSDRGRELFFSKPEFLDYICQDIGSYSVADLVYEYKQVEADEPDTVLSFGNIADIVRPPEEDPTTPYRRPA</sequence>
<organism evidence="1 2">
    <name type="scientific">Mesorhizobium argentiipisi</name>
    <dbReference type="NCBI Taxonomy" id="3015175"/>
    <lineage>
        <taxon>Bacteria</taxon>
        <taxon>Pseudomonadati</taxon>
        <taxon>Pseudomonadota</taxon>
        <taxon>Alphaproteobacteria</taxon>
        <taxon>Hyphomicrobiales</taxon>
        <taxon>Phyllobacteriaceae</taxon>
        <taxon>Mesorhizobium</taxon>
    </lineage>
</organism>
<name>A0ABU8KMH9_9HYPH</name>
<reference evidence="1 2" key="1">
    <citation type="submission" date="2022-12" db="EMBL/GenBank/DDBJ databases">
        <authorList>
            <person name="Muema E."/>
        </authorList>
    </citation>
    <scope>NUCLEOTIDE SEQUENCE [LARGE SCALE GENOMIC DNA]</scope>
    <source>
        <strain evidence="2">1330</strain>
    </source>
</reference>
<dbReference type="RefSeq" id="WP_337097538.1">
    <property type="nucleotide sequence ID" value="NZ_JAPYKO010000052.1"/>
</dbReference>
<evidence type="ECO:0000313" key="1">
    <source>
        <dbReference type="EMBL" id="MEI9406921.1"/>
    </source>
</evidence>
<evidence type="ECO:0008006" key="3">
    <source>
        <dbReference type="Google" id="ProtNLM"/>
    </source>
</evidence>
<gene>
    <name evidence="1" type="ORF">O7A05_32940</name>
</gene>
<evidence type="ECO:0000313" key="2">
    <source>
        <dbReference type="Proteomes" id="UP001366503"/>
    </source>
</evidence>
<comment type="caution">
    <text evidence="1">The sequence shown here is derived from an EMBL/GenBank/DDBJ whole genome shotgun (WGS) entry which is preliminary data.</text>
</comment>
<dbReference type="EMBL" id="JAPYKO010000052">
    <property type="protein sequence ID" value="MEI9406921.1"/>
    <property type="molecule type" value="Genomic_DNA"/>
</dbReference>
<proteinExistence type="predicted"/>
<accession>A0ABU8KMH9</accession>
<dbReference type="Proteomes" id="UP001366503">
    <property type="component" value="Unassembled WGS sequence"/>
</dbReference>